<evidence type="ECO:0000256" key="1">
    <source>
        <dbReference type="SAM" id="Phobius"/>
    </source>
</evidence>
<feature type="transmembrane region" description="Helical" evidence="1">
    <location>
        <begin position="49"/>
        <end position="77"/>
    </location>
</feature>
<dbReference type="EMBL" id="LMWM01000030">
    <property type="protein sequence ID" value="KUM84745.1"/>
    <property type="molecule type" value="Genomic_DNA"/>
</dbReference>
<proteinExistence type="predicted"/>
<keyword evidence="1" id="KW-1133">Transmembrane helix</keyword>
<comment type="caution">
    <text evidence="2">The sequence shown here is derived from an EMBL/GenBank/DDBJ whole genome shotgun (WGS) entry which is preliminary data.</text>
</comment>
<dbReference type="RefSeq" id="WP_031058021.1">
    <property type="nucleotide sequence ID" value="NZ_KQ948150.1"/>
</dbReference>
<sequence>MGRSDDRWARAGDRHWRGSAGLAVSCAALFAAMSLLVDWDAGSLSPSRVLLWLGMSGALFVVLLPPRVTAGAGWLAVRGPWRRRTVRTDALTAVWRHGDVTSHLVLRDTYGHRLELDPRVLTANPLIWHELDTGVRRSVERGTLLQGEDVLARLGHSIDDETVRGVLRASGLS</sequence>
<dbReference type="AlphaFoldDB" id="A0A101N1D2"/>
<accession>A0A101N1D2</accession>
<keyword evidence="1" id="KW-0472">Membrane</keyword>
<feature type="transmembrane region" description="Helical" evidence="1">
    <location>
        <begin position="20"/>
        <end position="37"/>
    </location>
</feature>
<evidence type="ECO:0008006" key="4">
    <source>
        <dbReference type="Google" id="ProtNLM"/>
    </source>
</evidence>
<dbReference type="Proteomes" id="UP000053039">
    <property type="component" value="Unassembled WGS sequence"/>
</dbReference>
<keyword evidence="1" id="KW-0812">Transmembrane</keyword>
<gene>
    <name evidence="2" type="ORF">AQI94_29755</name>
</gene>
<evidence type="ECO:0000313" key="2">
    <source>
        <dbReference type="EMBL" id="KUM84745.1"/>
    </source>
</evidence>
<name>A0A101N1D2_9ACTN</name>
<reference evidence="2 3" key="1">
    <citation type="submission" date="2015-10" db="EMBL/GenBank/DDBJ databases">
        <title>Draft genome sequence of Streptomyces pseudovenezuelae DSM 40212, type strain for the species Streptomyces pseudovenezuelae.</title>
        <authorList>
            <person name="Ruckert C."/>
            <person name="Winkler A."/>
            <person name="Kalinowski J."/>
            <person name="Kampfer P."/>
            <person name="Glaeser S."/>
        </authorList>
    </citation>
    <scope>NUCLEOTIDE SEQUENCE [LARGE SCALE GENOMIC DNA]</scope>
    <source>
        <strain evidence="2 3">DSM 40212</strain>
    </source>
</reference>
<protein>
    <recommendedName>
        <fullName evidence="4">PH domain-containing protein</fullName>
    </recommendedName>
</protein>
<dbReference type="OrthoDB" id="4333532at2"/>
<organism evidence="2 3">
    <name type="scientific">Streptomyces pseudovenezuelae</name>
    <dbReference type="NCBI Taxonomy" id="67350"/>
    <lineage>
        <taxon>Bacteria</taxon>
        <taxon>Bacillati</taxon>
        <taxon>Actinomycetota</taxon>
        <taxon>Actinomycetes</taxon>
        <taxon>Kitasatosporales</taxon>
        <taxon>Streptomycetaceae</taxon>
        <taxon>Streptomyces</taxon>
        <taxon>Streptomyces aurantiacus group</taxon>
    </lineage>
</organism>
<evidence type="ECO:0000313" key="3">
    <source>
        <dbReference type="Proteomes" id="UP000053039"/>
    </source>
</evidence>